<dbReference type="KEGG" id="pco:PHACADRAFT_154357"/>
<proteinExistence type="inferred from homology"/>
<evidence type="ECO:0000313" key="4">
    <source>
        <dbReference type="Proteomes" id="UP000008370"/>
    </source>
</evidence>
<dbReference type="AlphaFoldDB" id="K5WHS1"/>
<organism evidence="3 4">
    <name type="scientific">Phanerochaete carnosa (strain HHB-10118-sp)</name>
    <name type="common">White-rot fungus</name>
    <name type="synonym">Peniophora carnosa</name>
    <dbReference type="NCBI Taxonomy" id="650164"/>
    <lineage>
        <taxon>Eukaryota</taxon>
        <taxon>Fungi</taxon>
        <taxon>Dikarya</taxon>
        <taxon>Basidiomycota</taxon>
        <taxon>Agaricomycotina</taxon>
        <taxon>Agaricomycetes</taxon>
        <taxon>Polyporales</taxon>
        <taxon>Phanerochaetaceae</taxon>
        <taxon>Phanerochaete</taxon>
    </lineage>
</organism>
<sequence>MSHTDGEIQRLFQACEPATFGRNQQDVFDESYRKAGKLDRRSFASTFDPDRSGLMRSISDVLLQGYGPRKMLRTELHNLNVYGKSAQRCPGSFFKAHKDTPRAKNMIGSLVVVLPTPHEGGTLVLRHHGQELRFDSSKVLSQASSTSIAFSAFYGDVKHEVEPVQSGYRVTLTYNLYIVNSEDKGPPGSTSFEEALKEAFNALLNDTSYLSGGGYIGFGLRHEYAVYDDPTESQHSLCAFSDLLSGALKGKDAVLAKVCRDLGLKATLQMVYHGDATGKTVMCPGVANFGTAGFCEETPSDHLCEFYHGKVIGVEQECYDDGDDIPKRDLVVRWATELRPEDVSKRGAPYAAYGNSPTLEYMYSAMCLVVEVGPARARAALG</sequence>
<dbReference type="EMBL" id="JH930480">
    <property type="protein sequence ID" value="EKM49777.1"/>
    <property type="molecule type" value="Genomic_DNA"/>
</dbReference>
<dbReference type="InterPro" id="IPR005123">
    <property type="entry name" value="Oxoglu/Fe-dep_dioxygenase_dom"/>
</dbReference>
<keyword evidence="4" id="KW-1185">Reference proteome</keyword>
<evidence type="ECO:0000313" key="3">
    <source>
        <dbReference type="EMBL" id="EKM49777.1"/>
    </source>
</evidence>
<dbReference type="PROSITE" id="PS51471">
    <property type="entry name" value="FE2OG_OXY"/>
    <property type="match status" value="1"/>
</dbReference>
<dbReference type="PANTHER" id="PTHR33099">
    <property type="entry name" value="FE2OG DIOXYGENASE DOMAIN-CONTAINING PROTEIN"/>
    <property type="match status" value="1"/>
</dbReference>
<comment type="similarity">
    <text evidence="1">Belongs to the iron/ascorbate-dependent oxidoreductase family.</text>
</comment>
<keyword evidence="1" id="KW-0560">Oxidoreductase</keyword>
<accession>K5WHS1</accession>
<gene>
    <name evidence="3" type="ORF">PHACADRAFT_154357</name>
</gene>
<dbReference type="GeneID" id="18908980"/>
<dbReference type="Proteomes" id="UP000008370">
    <property type="component" value="Unassembled WGS sequence"/>
</dbReference>
<dbReference type="HOGENOM" id="CLU_019613_2_0_1"/>
<feature type="domain" description="Fe2OG dioxygenase" evidence="2">
    <location>
        <begin position="67"/>
        <end position="178"/>
    </location>
</feature>
<name>K5WHS1_PHACS</name>
<dbReference type="OrthoDB" id="27483at2759"/>
<protein>
    <recommendedName>
        <fullName evidence="2">Fe2OG dioxygenase domain-containing protein</fullName>
    </recommendedName>
</protein>
<dbReference type="Gene3D" id="2.60.120.620">
    <property type="entry name" value="q2cbj1_9rhob like domain"/>
    <property type="match status" value="1"/>
</dbReference>
<dbReference type="RefSeq" id="XP_007401829.1">
    <property type="nucleotide sequence ID" value="XM_007401767.1"/>
</dbReference>
<keyword evidence="1" id="KW-0408">Iron</keyword>
<dbReference type="GO" id="GO:0046872">
    <property type="term" value="F:metal ion binding"/>
    <property type="evidence" value="ECO:0007669"/>
    <property type="project" value="UniProtKB-KW"/>
</dbReference>
<dbReference type="InParanoid" id="K5WHS1"/>
<keyword evidence="1" id="KW-0479">Metal-binding</keyword>
<evidence type="ECO:0000259" key="2">
    <source>
        <dbReference type="PROSITE" id="PS51471"/>
    </source>
</evidence>
<dbReference type="PANTHER" id="PTHR33099:SF7">
    <property type="entry name" value="MYND-TYPE DOMAIN-CONTAINING PROTEIN"/>
    <property type="match status" value="1"/>
</dbReference>
<dbReference type="GO" id="GO:0016491">
    <property type="term" value="F:oxidoreductase activity"/>
    <property type="evidence" value="ECO:0007669"/>
    <property type="project" value="UniProtKB-KW"/>
</dbReference>
<reference evidence="3 4" key="1">
    <citation type="journal article" date="2012" name="BMC Genomics">
        <title>Comparative genomics of the white-rot fungi, Phanerochaete carnosa and P. chrysosporium, to elucidate the genetic basis of the distinct wood types they colonize.</title>
        <authorList>
            <person name="Suzuki H."/>
            <person name="MacDonald J."/>
            <person name="Syed K."/>
            <person name="Salamov A."/>
            <person name="Hori C."/>
            <person name="Aerts A."/>
            <person name="Henrissat B."/>
            <person name="Wiebenga A."/>
            <person name="vanKuyk P.A."/>
            <person name="Barry K."/>
            <person name="Lindquist E."/>
            <person name="LaButti K."/>
            <person name="Lapidus A."/>
            <person name="Lucas S."/>
            <person name="Coutinho P."/>
            <person name="Gong Y."/>
            <person name="Samejima M."/>
            <person name="Mahadevan R."/>
            <person name="Abou-Zaid M."/>
            <person name="de Vries R.P."/>
            <person name="Igarashi K."/>
            <person name="Yadav J.S."/>
            <person name="Grigoriev I.V."/>
            <person name="Master E.R."/>
        </authorList>
    </citation>
    <scope>NUCLEOTIDE SEQUENCE [LARGE SCALE GENOMIC DNA]</scope>
    <source>
        <strain evidence="3 4">HHB-10118-sp</strain>
    </source>
</reference>
<evidence type="ECO:0000256" key="1">
    <source>
        <dbReference type="RuleBase" id="RU003682"/>
    </source>
</evidence>